<organism evidence="3 4">
    <name type="scientific">Laticauda laticaudata</name>
    <name type="common">Blue-ringed sea krait</name>
    <name type="synonym">Blue-lipped sea krait</name>
    <dbReference type="NCBI Taxonomy" id="8630"/>
    <lineage>
        <taxon>Eukaryota</taxon>
        <taxon>Metazoa</taxon>
        <taxon>Chordata</taxon>
        <taxon>Craniata</taxon>
        <taxon>Vertebrata</taxon>
        <taxon>Euteleostomi</taxon>
        <taxon>Lepidosauria</taxon>
        <taxon>Squamata</taxon>
        <taxon>Bifurcata</taxon>
        <taxon>Unidentata</taxon>
        <taxon>Episquamata</taxon>
        <taxon>Toxicofera</taxon>
        <taxon>Serpentes</taxon>
        <taxon>Colubroidea</taxon>
        <taxon>Elapidae</taxon>
        <taxon>Laticaudinae</taxon>
        <taxon>Laticauda</taxon>
    </lineage>
</organism>
<dbReference type="Gene3D" id="2.40.180.10">
    <property type="entry name" value="Catalase core domain"/>
    <property type="match status" value="1"/>
</dbReference>
<reference evidence="3" key="2">
    <citation type="submission" date="2025-09" db="UniProtKB">
        <authorList>
            <consortium name="Ensembl"/>
        </authorList>
    </citation>
    <scope>IDENTIFICATION</scope>
</reference>
<dbReference type="GeneTree" id="ENSGT00940000164047"/>
<evidence type="ECO:0000313" key="4">
    <source>
        <dbReference type="Proteomes" id="UP000694406"/>
    </source>
</evidence>
<proteinExistence type="predicted"/>
<dbReference type="InterPro" id="IPR036392">
    <property type="entry name" value="PLAT/LH2_dom_sf"/>
</dbReference>
<sequence length="124" mass="14009">VLVPVKYEVIVVTGSQKGSGTDANVHITIFGVNGDSGKRRLKQKFRNLFERGSTDRFYLEILELGELKKVWIEHDSSGISPGWLVERVEITNSATGITTNFPCGKWLDKNKGDQLTWRELFPRS</sequence>
<dbReference type="Ensembl" id="ENSLLTT00000007152.1">
    <property type="protein sequence ID" value="ENSLLTP00000006885.1"/>
    <property type="gene ID" value="ENSLLTG00000005260.1"/>
</dbReference>
<name>A0A8C5WQS6_LATLA</name>
<protein>
    <recommendedName>
        <fullName evidence="2">PLAT domain-containing protein</fullName>
    </recommendedName>
</protein>
<dbReference type="Proteomes" id="UP000694406">
    <property type="component" value="Unplaced"/>
</dbReference>
<dbReference type="GO" id="GO:0007605">
    <property type="term" value="P:sensory perception of sound"/>
    <property type="evidence" value="ECO:0007669"/>
    <property type="project" value="TreeGrafter"/>
</dbReference>
<comment type="caution">
    <text evidence="1">Lacks conserved residue(s) required for the propagation of feature annotation.</text>
</comment>
<evidence type="ECO:0000259" key="2">
    <source>
        <dbReference type="PROSITE" id="PS50095"/>
    </source>
</evidence>
<dbReference type="SUPFAM" id="SSF49723">
    <property type="entry name" value="Lipase/lipooxygenase domain (PLAT/LH2 domain)"/>
    <property type="match status" value="1"/>
</dbReference>
<accession>A0A8C5WQS6</accession>
<dbReference type="PANTHER" id="PTHR45901">
    <property type="entry name" value="PROTEIN CBG12474"/>
    <property type="match status" value="1"/>
</dbReference>
<dbReference type="InterPro" id="IPR052970">
    <property type="entry name" value="Inner_ear_hair_cell_LOXHD"/>
</dbReference>
<evidence type="ECO:0000313" key="3">
    <source>
        <dbReference type="Ensembl" id="ENSLLTP00000006885.1"/>
    </source>
</evidence>
<dbReference type="PROSITE" id="PS50095">
    <property type="entry name" value="PLAT"/>
    <property type="match status" value="1"/>
</dbReference>
<dbReference type="SMART" id="SM00308">
    <property type="entry name" value="LH2"/>
    <property type="match status" value="1"/>
</dbReference>
<dbReference type="InterPro" id="IPR001024">
    <property type="entry name" value="PLAT/LH2_dom"/>
</dbReference>
<dbReference type="Pfam" id="PF01477">
    <property type="entry name" value="PLAT"/>
    <property type="match status" value="1"/>
</dbReference>
<dbReference type="AlphaFoldDB" id="A0A8C5WQS6"/>
<dbReference type="GO" id="GO:0032420">
    <property type="term" value="C:stereocilium"/>
    <property type="evidence" value="ECO:0007669"/>
    <property type="project" value="TreeGrafter"/>
</dbReference>
<reference evidence="3" key="1">
    <citation type="submission" date="2025-08" db="UniProtKB">
        <authorList>
            <consortium name="Ensembl"/>
        </authorList>
    </citation>
    <scope>IDENTIFICATION</scope>
</reference>
<dbReference type="PANTHER" id="PTHR45901:SF3">
    <property type="entry name" value="LIPOXYGENASE HOMOLOGY DOMAIN-CONTAINING PROTEIN 1"/>
    <property type="match status" value="1"/>
</dbReference>
<keyword evidence="4" id="KW-1185">Reference proteome</keyword>
<feature type="domain" description="PLAT" evidence="2">
    <location>
        <begin position="5"/>
        <end position="121"/>
    </location>
</feature>
<dbReference type="CDD" id="cd01756">
    <property type="entry name" value="PLAT_repeat"/>
    <property type="match status" value="1"/>
</dbReference>
<evidence type="ECO:0000256" key="1">
    <source>
        <dbReference type="PROSITE-ProRule" id="PRU00152"/>
    </source>
</evidence>